<evidence type="ECO:0000313" key="1">
    <source>
        <dbReference type="EMBL" id="KAJ8122640.1"/>
    </source>
</evidence>
<gene>
    <name evidence="1" type="ORF">O1611_g9791</name>
</gene>
<accession>A0ACC2J5C2</accession>
<proteinExistence type="predicted"/>
<evidence type="ECO:0000313" key="2">
    <source>
        <dbReference type="Proteomes" id="UP001153332"/>
    </source>
</evidence>
<sequence length="174" mass="18522">MLVLQRQHVRVECEIGTQRELEARIMLGPARAGGVSHHGSLASSSSTDITDSHPSPRPLSAQNTSIRSAGKKKKKLSRPPTPPRVSSRHANCVPDSPKLSPARTLKRKPKRSTLRLPPPPPKLPDPIIKMASPVKTAPPTALDRGDRFGHDGALSTSGLPMPGLSGRANSPTGK</sequence>
<dbReference type="EMBL" id="JAPUUL010003510">
    <property type="protein sequence ID" value="KAJ8122640.1"/>
    <property type="molecule type" value="Genomic_DNA"/>
</dbReference>
<name>A0ACC2J5C2_9PEZI</name>
<organism evidence="1 2">
    <name type="scientific">Lasiodiplodia mahajangana</name>
    <dbReference type="NCBI Taxonomy" id="1108764"/>
    <lineage>
        <taxon>Eukaryota</taxon>
        <taxon>Fungi</taxon>
        <taxon>Dikarya</taxon>
        <taxon>Ascomycota</taxon>
        <taxon>Pezizomycotina</taxon>
        <taxon>Dothideomycetes</taxon>
        <taxon>Dothideomycetes incertae sedis</taxon>
        <taxon>Botryosphaeriales</taxon>
        <taxon>Botryosphaeriaceae</taxon>
        <taxon>Lasiodiplodia</taxon>
    </lineage>
</organism>
<keyword evidence="2" id="KW-1185">Reference proteome</keyword>
<comment type="caution">
    <text evidence="1">The sequence shown here is derived from an EMBL/GenBank/DDBJ whole genome shotgun (WGS) entry which is preliminary data.</text>
</comment>
<reference evidence="1" key="1">
    <citation type="submission" date="2022-12" db="EMBL/GenBank/DDBJ databases">
        <title>Genome Sequence of Lasiodiplodia mahajangana.</title>
        <authorList>
            <person name="Buettner E."/>
        </authorList>
    </citation>
    <scope>NUCLEOTIDE SEQUENCE</scope>
    <source>
        <strain evidence="1">VT137</strain>
    </source>
</reference>
<protein>
    <submittedName>
        <fullName evidence="1">Uncharacterized protein</fullName>
    </submittedName>
</protein>
<dbReference type="Proteomes" id="UP001153332">
    <property type="component" value="Unassembled WGS sequence"/>
</dbReference>